<feature type="domain" description="PBP" evidence="8">
    <location>
        <begin position="57"/>
        <end position="353"/>
    </location>
</feature>
<dbReference type="Proteomes" id="UP000317638">
    <property type="component" value="Unassembled WGS sequence"/>
</dbReference>
<evidence type="ECO:0000256" key="7">
    <source>
        <dbReference type="SAM" id="SignalP"/>
    </source>
</evidence>
<dbReference type="SUPFAM" id="SSF53850">
    <property type="entry name" value="Periplasmic binding protein-like II"/>
    <property type="match status" value="1"/>
</dbReference>
<feature type="compositionally biased region" description="Low complexity" evidence="6">
    <location>
        <begin position="26"/>
        <end position="42"/>
    </location>
</feature>
<dbReference type="PIRSF" id="PIRSF002756">
    <property type="entry name" value="PstS"/>
    <property type="match status" value="1"/>
</dbReference>
<feature type="binding site" evidence="5">
    <location>
        <begin position="209"/>
        <end position="211"/>
    </location>
    <ligand>
        <name>phosphate</name>
        <dbReference type="ChEBI" id="CHEBI:43474"/>
    </ligand>
</feature>
<comment type="caution">
    <text evidence="9">The sequence shown here is derived from an EMBL/GenBank/DDBJ whole genome shotgun (WGS) entry which is preliminary data.</text>
</comment>
<dbReference type="InterPro" id="IPR050962">
    <property type="entry name" value="Phosphate-bind_PstS"/>
</dbReference>
<dbReference type="AlphaFoldDB" id="A0A553K1N0"/>
<dbReference type="PROSITE" id="PS51257">
    <property type="entry name" value="PROKAR_LIPOPROTEIN"/>
    <property type="match status" value="1"/>
</dbReference>
<sequence>MKLRLTAALGLSAALLLSACAANEQPAEQETTAAEETAVAEETTSDDTTTDEGTADEAPAQVEGNLTGIGSSAMNVAQTNWIAGFQTANPGATVLYSPDGSGAGRDAFMGGGADFAGSDRAFKPEENVAGAFALCTPESIAYDLPVYISPIAVIFNVEGVSDLNLTPAVLAGIFAGDITNWNDPAIAELNEGATLPDLAITAVHRSDDSGTTENFTDYLNKAAGDVWTNEADGEWPIEGGEAAKGTSGVVAAVTNGVGTIGYADASQAGDLSVALVGNEGEFFGPTAADAAAAVEASPVEEGREEHDLALEIDRNAPGYPIVLVAYAMACADYADDEKAALVKSYLSYIAGPEGQEVAAEGAGSAPLSEKLGSQVLAAIDAIS</sequence>
<feature type="compositionally biased region" description="Acidic residues" evidence="6">
    <location>
        <begin position="43"/>
        <end position="55"/>
    </location>
</feature>
<dbReference type="GO" id="GO:0042301">
    <property type="term" value="F:phosphate ion binding"/>
    <property type="evidence" value="ECO:0007669"/>
    <property type="project" value="InterPro"/>
</dbReference>
<dbReference type="GO" id="GO:0035435">
    <property type="term" value="P:phosphate ion transmembrane transport"/>
    <property type="evidence" value="ECO:0007669"/>
    <property type="project" value="InterPro"/>
</dbReference>
<dbReference type="GO" id="GO:0043190">
    <property type="term" value="C:ATP-binding cassette (ABC) transporter complex"/>
    <property type="evidence" value="ECO:0007669"/>
    <property type="project" value="InterPro"/>
</dbReference>
<dbReference type="PANTHER" id="PTHR42996:SF1">
    <property type="entry name" value="PHOSPHATE-BINDING PROTEIN PSTS"/>
    <property type="match status" value="1"/>
</dbReference>
<keyword evidence="2 4" id="KW-0813">Transport</keyword>
<accession>A0A553K1N0</accession>
<evidence type="ECO:0000256" key="2">
    <source>
        <dbReference type="ARBA" id="ARBA00022448"/>
    </source>
</evidence>
<evidence type="ECO:0000313" key="10">
    <source>
        <dbReference type="Proteomes" id="UP000317638"/>
    </source>
</evidence>
<evidence type="ECO:0000256" key="4">
    <source>
        <dbReference type="PIRNR" id="PIRNR002756"/>
    </source>
</evidence>
<dbReference type="InterPro" id="IPR024370">
    <property type="entry name" value="PBP_domain"/>
</dbReference>
<dbReference type="InterPro" id="IPR005673">
    <property type="entry name" value="ABC_phos-bd_PstS"/>
</dbReference>
<proteinExistence type="inferred from homology"/>
<dbReference type="OrthoDB" id="9801510at2"/>
<comment type="similarity">
    <text evidence="1 4">Belongs to the PstS family.</text>
</comment>
<keyword evidence="7" id="KW-0732">Signal</keyword>
<organism evidence="9 10">
    <name type="scientific">Tessaracoccus rhinocerotis</name>
    <dbReference type="NCBI Taxonomy" id="1689449"/>
    <lineage>
        <taxon>Bacteria</taxon>
        <taxon>Bacillati</taxon>
        <taxon>Actinomycetota</taxon>
        <taxon>Actinomycetes</taxon>
        <taxon>Propionibacteriales</taxon>
        <taxon>Propionibacteriaceae</taxon>
        <taxon>Tessaracoccus</taxon>
    </lineage>
</organism>
<reference evidence="9 10" key="1">
    <citation type="submission" date="2019-07" db="EMBL/GenBank/DDBJ databases">
        <authorList>
            <person name="Zhou L.-Y."/>
        </authorList>
    </citation>
    <scope>NUCLEOTIDE SEQUENCE [LARGE SCALE GENOMIC DNA]</scope>
    <source>
        <strain evidence="9 10">YIM 101269</strain>
    </source>
</reference>
<feature type="signal peptide" evidence="7">
    <location>
        <begin position="1"/>
        <end position="21"/>
    </location>
</feature>
<keyword evidence="10" id="KW-1185">Reference proteome</keyword>
<gene>
    <name evidence="9" type="primary">pstS</name>
    <name evidence="9" type="ORF">FOJ82_05610</name>
</gene>
<keyword evidence="3 4" id="KW-0592">Phosphate transport</keyword>
<protein>
    <recommendedName>
        <fullName evidence="4">Phosphate-binding protein</fullName>
    </recommendedName>
</protein>
<evidence type="ECO:0000313" key="9">
    <source>
        <dbReference type="EMBL" id="TRY18599.1"/>
    </source>
</evidence>
<feature type="region of interest" description="Disordered" evidence="6">
    <location>
        <begin position="26"/>
        <end position="61"/>
    </location>
</feature>
<dbReference type="CDD" id="cd13565">
    <property type="entry name" value="PBP2_PstS"/>
    <property type="match status" value="1"/>
</dbReference>
<feature type="binding site" evidence="5">
    <location>
        <position position="101"/>
    </location>
    <ligand>
        <name>phosphate</name>
        <dbReference type="ChEBI" id="CHEBI:43474"/>
    </ligand>
</feature>
<evidence type="ECO:0000256" key="5">
    <source>
        <dbReference type="PIRSR" id="PIRSR002756-1"/>
    </source>
</evidence>
<evidence type="ECO:0000256" key="3">
    <source>
        <dbReference type="ARBA" id="ARBA00022592"/>
    </source>
</evidence>
<dbReference type="EMBL" id="VKKG01000002">
    <property type="protein sequence ID" value="TRY18599.1"/>
    <property type="molecule type" value="Genomic_DNA"/>
</dbReference>
<dbReference type="NCBIfam" id="TIGR00975">
    <property type="entry name" value="3a0107s03"/>
    <property type="match status" value="1"/>
</dbReference>
<feature type="binding site" evidence="5">
    <location>
        <position position="119"/>
    </location>
    <ligand>
        <name>phosphate</name>
        <dbReference type="ChEBI" id="CHEBI:43474"/>
    </ligand>
</feature>
<name>A0A553K1N0_9ACTN</name>
<dbReference type="PANTHER" id="PTHR42996">
    <property type="entry name" value="PHOSPHATE-BINDING PROTEIN PSTS"/>
    <property type="match status" value="1"/>
</dbReference>
<feature type="chain" id="PRO_5022232593" description="Phosphate-binding protein" evidence="7">
    <location>
        <begin position="22"/>
        <end position="383"/>
    </location>
</feature>
<dbReference type="Pfam" id="PF12849">
    <property type="entry name" value="PBP_like_2"/>
    <property type="match status" value="1"/>
</dbReference>
<evidence type="ECO:0000259" key="8">
    <source>
        <dbReference type="Pfam" id="PF12849"/>
    </source>
</evidence>
<dbReference type="Gene3D" id="3.40.190.10">
    <property type="entry name" value="Periplasmic binding protein-like II"/>
    <property type="match status" value="2"/>
</dbReference>
<evidence type="ECO:0000256" key="6">
    <source>
        <dbReference type="SAM" id="MobiDB-lite"/>
    </source>
</evidence>
<dbReference type="RefSeq" id="WP_143937494.1">
    <property type="nucleotide sequence ID" value="NZ_VKKG01000002.1"/>
</dbReference>
<feature type="binding site" evidence="5">
    <location>
        <begin position="71"/>
        <end position="73"/>
    </location>
    <ligand>
        <name>phosphate</name>
        <dbReference type="ChEBI" id="CHEBI:43474"/>
    </ligand>
</feature>
<evidence type="ECO:0000256" key="1">
    <source>
        <dbReference type="ARBA" id="ARBA00008725"/>
    </source>
</evidence>